<evidence type="ECO:0000256" key="3">
    <source>
        <dbReference type="ARBA" id="ARBA00022840"/>
    </source>
</evidence>
<dbReference type="GO" id="GO:0005737">
    <property type="term" value="C:cytoplasm"/>
    <property type="evidence" value="ECO:0007669"/>
    <property type="project" value="UniProtKB-SubCell"/>
</dbReference>
<gene>
    <name evidence="5" type="primary">coaE</name>
    <name evidence="7" type="ORF">JCM15093_1805</name>
</gene>
<comment type="function">
    <text evidence="5">Catalyzes the phosphorylation of the 3'-hydroxyl group of dephosphocoenzyme A to form coenzyme A.</text>
</comment>
<dbReference type="EC" id="2.7.1.24" evidence="5 6"/>
<dbReference type="UniPathway" id="UPA00241">
    <property type="reaction ID" value="UER00356"/>
</dbReference>
<dbReference type="PROSITE" id="PS51219">
    <property type="entry name" value="DPCK"/>
    <property type="match status" value="1"/>
</dbReference>
<protein>
    <recommendedName>
        <fullName evidence="5 6">Dephospho-CoA kinase</fullName>
        <ecNumber evidence="5 6">2.7.1.24</ecNumber>
    </recommendedName>
    <alternativeName>
        <fullName evidence="5">Dephosphocoenzyme A kinase</fullName>
    </alternativeName>
</protein>
<dbReference type="GO" id="GO:0004140">
    <property type="term" value="F:dephospho-CoA kinase activity"/>
    <property type="evidence" value="ECO:0007669"/>
    <property type="project" value="UniProtKB-UniRule"/>
</dbReference>
<organism evidence="7 8">
    <name type="scientific">Bacteroides graminisolvens DSM 19988 = JCM 15093</name>
    <dbReference type="NCBI Taxonomy" id="1121097"/>
    <lineage>
        <taxon>Bacteria</taxon>
        <taxon>Pseudomonadati</taxon>
        <taxon>Bacteroidota</taxon>
        <taxon>Bacteroidia</taxon>
        <taxon>Bacteroidales</taxon>
        <taxon>Bacteroidaceae</taxon>
        <taxon>Bacteroides</taxon>
    </lineage>
</organism>
<evidence type="ECO:0000256" key="4">
    <source>
        <dbReference type="ARBA" id="ARBA00022993"/>
    </source>
</evidence>
<dbReference type="NCBIfam" id="TIGR00152">
    <property type="entry name" value="dephospho-CoA kinase"/>
    <property type="match status" value="1"/>
</dbReference>
<evidence type="ECO:0000256" key="1">
    <source>
        <dbReference type="ARBA" id="ARBA00009018"/>
    </source>
</evidence>
<evidence type="ECO:0000313" key="8">
    <source>
        <dbReference type="Proteomes" id="UP000027601"/>
    </source>
</evidence>
<reference evidence="7 8" key="1">
    <citation type="journal article" date="2015" name="Microbes Environ.">
        <title>Distribution and evolution of nitrogen fixation genes in the phylum bacteroidetes.</title>
        <authorList>
            <person name="Inoue J."/>
            <person name="Oshima K."/>
            <person name="Suda W."/>
            <person name="Sakamoto M."/>
            <person name="Iino T."/>
            <person name="Noda S."/>
            <person name="Hongoh Y."/>
            <person name="Hattori M."/>
            <person name="Ohkuma M."/>
        </authorList>
    </citation>
    <scope>NUCLEOTIDE SEQUENCE [LARGE SCALE GENOMIC DNA]</scope>
    <source>
        <strain evidence="7 8">JCM 15093</strain>
    </source>
</reference>
<dbReference type="Gene3D" id="3.40.50.300">
    <property type="entry name" value="P-loop containing nucleotide triphosphate hydrolases"/>
    <property type="match status" value="1"/>
</dbReference>
<comment type="similarity">
    <text evidence="1 5">Belongs to the CoaE family.</text>
</comment>
<dbReference type="HAMAP" id="MF_00376">
    <property type="entry name" value="Dephospho_CoA_kinase"/>
    <property type="match status" value="1"/>
</dbReference>
<feature type="binding site" evidence="5">
    <location>
        <begin position="12"/>
        <end position="17"/>
    </location>
    <ligand>
        <name>ATP</name>
        <dbReference type="ChEBI" id="CHEBI:30616"/>
    </ligand>
</feature>
<dbReference type="RefSeq" id="WP_027317999.1">
    <property type="nucleotide sequence ID" value="NZ_ATZI01000007.1"/>
</dbReference>
<dbReference type="EMBL" id="BAJS01000008">
    <property type="protein sequence ID" value="GAK36628.1"/>
    <property type="molecule type" value="Genomic_DNA"/>
</dbReference>
<sequence length="193" mass="21414">MSIKIGITGGIGSGKSVVSKLLQLMGVPVYIADVESKRLTETDPDIRAALISLLGDEVYQDGKLNRPLLASYIFGNKDNLTMVNGIIHPRIKDDFRRWAQSHSSYPIVGIEAAILIEAGFTEDVDQVVLVYAPQEIRLRRAVSRDACAAEQIQQRMRNQMPDEDKMAFAHHIIYNDDKQALIPQLGALIKTLA</sequence>
<dbReference type="GO" id="GO:0005524">
    <property type="term" value="F:ATP binding"/>
    <property type="evidence" value="ECO:0007669"/>
    <property type="project" value="UniProtKB-UniRule"/>
</dbReference>
<name>A0A069D158_9BACE</name>
<dbReference type="PANTHER" id="PTHR10695">
    <property type="entry name" value="DEPHOSPHO-COA KINASE-RELATED"/>
    <property type="match status" value="1"/>
</dbReference>
<dbReference type="CDD" id="cd02022">
    <property type="entry name" value="DPCK"/>
    <property type="match status" value="1"/>
</dbReference>
<evidence type="ECO:0000256" key="2">
    <source>
        <dbReference type="ARBA" id="ARBA00022741"/>
    </source>
</evidence>
<dbReference type="PANTHER" id="PTHR10695:SF46">
    <property type="entry name" value="BIFUNCTIONAL COENZYME A SYNTHASE-RELATED"/>
    <property type="match status" value="1"/>
</dbReference>
<evidence type="ECO:0000256" key="6">
    <source>
        <dbReference type="NCBIfam" id="TIGR00152"/>
    </source>
</evidence>
<dbReference type="Proteomes" id="UP000027601">
    <property type="component" value="Unassembled WGS sequence"/>
</dbReference>
<comment type="caution">
    <text evidence="7">The sequence shown here is derived from an EMBL/GenBank/DDBJ whole genome shotgun (WGS) entry which is preliminary data.</text>
</comment>
<evidence type="ECO:0000313" key="7">
    <source>
        <dbReference type="EMBL" id="GAK36628.1"/>
    </source>
</evidence>
<keyword evidence="5" id="KW-0963">Cytoplasm</keyword>
<dbReference type="Pfam" id="PF01121">
    <property type="entry name" value="CoaE"/>
    <property type="match status" value="1"/>
</dbReference>
<dbReference type="STRING" id="1121097.GCA_000428125_02058"/>
<dbReference type="InterPro" id="IPR001977">
    <property type="entry name" value="Depp_CoAkinase"/>
</dbReference>
<comment type="subcellular location">
    <subcellularLocation>
        <location evidence="5">Cytoplasm</location>
    </subcellularLocation>
</comment>
<keyword evidence="4 5" id="KW-0173">Coenzyme A biosynthesis</keyword>
<comment type="catalytic activity">
    <reaction evidence="5">
        <text>3'-dephospho-CoA + ATP = ADP + CoA + H(+)</text>
        <dbReference type="Rhea" id="RHEA:18245"/>
        <dbReference type="ChEBI" id="CHEBI:15378"/>
        <dbReference type="ChEBI" id="CHEBI:30616"/>
        <dbReference type="ChEBI" id="CHEBI:57287"/>
        <dbReference type="ChEBI" id="CHEBI:57328"/>
        <dbReference type="ChEBI" id="CHEBI:456216"/>
        <dbReference type="EC" id="2.7.1.24"/>
    </reaction>
</comment>
<dbReference type="OrthoDB" id="9812943at2"/>
<keyword evidence="3 5" id="KW-0067">ATP-binding</keyword>
<keyword evidence="2 5" id="KW-0547">Nucleotide-binding</keyword>
<dbReference type="eggNOG" id="COG0237">
    <property type="taxonomic scope" value="Bacteria"/>
</dbReference>
<dbReference type="AlphaFoldDB" id="A0A069D158"/>
<proteinExistence type="inferred from homology"/>
<dbReference type="GO" id="GO:0015937">
    <property type="term" value="P:coenzyme A biosynthetic process"/>
    <property type="evidence" value="ECO:0007669"/>
    <property type="project" value="UniProtKB-UniRule"/>
</dbReference>
<keyword evidence="5" id="KW-0808">Transferase</keyword>
<accession>A0A069D158</accession>
<keyword evidence="8" id="KW-1185">Reference proteome</keyword>
<keyword evidence="5 7" id="KW-0418">Kinase</keyword>
<dbReference type="SUPFAM" id="SSF52540">
    <property type="entry name" value="P-loop containing nucleoside triphosphate hydrolases"/>
    <property type="match status" value="1"/>
</dbReference>
<evidence type="ECO:0000256" key="5">
    <source>
        <dbReference type="HAMAP-Rule" id="MF_00376"/>
    </source>
</evidence>
<comment type="pathway">
    <text evidence="5">Cofactor biosynthesis; coenzyme A biosynthesis; CoA from (R)-pantothenate: step 5/5.</text>
</comment>
<dbReference type="InterPro" id="IPR027417">
    <property type="entry name" value="P-loop_NTPase"/>
</dbReference>